<evidence type="ECO:0000313" key="2">
    <source>
        <dbReference type="Proteomes" id="UP001066276"/>
    </source>
</evidence>
<comment type="caution">
    <text evidence="1">The sequence shown here is derived from an EMBL/GenBank/DDBJ whole genome shotgun (WGS) entry which is preliminary data.</text>
</comment>
<protein>
    <submittedName>
        <fullName evidence="1">Uncharacterized protein</fullName>
    </submittedName>
</protein>
<evidence type="ECO:0000313" key="1">
    <source>
        <dbReference type="EMBL" id="KAJ1128702.1"/>
    </source>
</evidence>
<dbReference type="EMBL" id="JANPWB010000011">
    <property type="protein sequence ID" value="KAJ1128702.1"/>
    <property type="molecule type" value="Genomic_DNA"/>
</dbReference>
<name>A0AAV7PN90_PLEWA</name>
<gene>
    <name evidence="1" type="ORF">NDU88_007077</name>
</gene>
<reference evidence="1" key="1">
    <citation type="journal article" date="2022" name="bioRxiv">
        <title>Sequencing and chromosome-scale assembly of the giantPleurodeles waltlgenome.</title>
        <authorList>
            <person name="Brown T."/>
            <person name="Elewa A."/>
            <person name="Iarovenko S."/>
            <person name="Subramanian E."/>
            <person name="Araus A.J."/>
            <person name="Petzold A."/>
            <person name="Susuki M."/>
            <person name="Suzuki K.-i.T."/>
            <person name="Hayashi T."/>
            <person name="Toyoda A."/>
            <person name="Oliveira C."/>
            <person name="Osipova E."/>
            <person name="Leigh N.D."/>
            <person name="Simon A."/>
            <person name="Yun M.H."/>
        </authorList>
    </citation>
    <scope>NUCLEOTIDE SEQUENCE</scope>
    <source>
        <strain evidence="1">20211129_DDA</strain>
        <tissue evidence="1">Liver</tissue>
    </source>
</reference>
<sequence>MVIEGSHLLPAVWAAAIYRISQVAPCSLLPSCGAREAPLAQGLDPVWAWISAGWVQFWRRFGGAGWAVLELDLSAPDGELDWDSLLVSCLEGCASAQSVGPIGVWIDCPVVGDI</sequence>
<organism evidence="1 2">
    <name type="scientific">Pleurodeles waltl</name>
    <name type="common">Iberian ribbed newt</name>
    <dbReference type="NCBI Taxonomy" id="8319"/>
    <lineage>
        <taxon>Eukaryota</taxon>
        <taxon>Metazoa</taxon>
        <taxon>Chordata</taxon>
        <taxon>Craniata</taxon>
        <taxon>Vertebrata</taxon>
        <taxon>Euteleostomi</taxon>
        <taxon>Amphibia</taxon>
        <taxon>Batrachia</taxon>
        <taxon>Caudata</taxon>
        <taxon>Salamandroidea</taxon>
        <taxon>Salamandridae</taxon>
        <taxon>Pleurodelinae</taxon>
        <taxon>Pleurodeles</taxon>
    </lineage>
</organism>
<accession>A0AAV7PN90</accession>
<proteinExistence type="predicted"/>
<keyword evidence="2" id="KW-1185">Reference proteome</keyword>
<dbReference type="AlphaFoldDB" id="A0AAV7PN90"/>
<dbReference type="Proteomes" id="UP001066276">
    <property type="component" value="Chromosome 7"/>
</dbReference>